<evidence type="ECO:0000313" key="1">
    <source>
        <dbReference type="EMBL" id="KAF6119180.1"/>
    </source>
</evidence>
<evidence type="ECO:0000313" key="2">
    <source>
        <dbReference type="Proteomes" id="UP000504628"/>
    </source>
</evidence>
<dbReference type="PROSITE" id="PS50096">
    <property type="entry name" value="IQ"/>
    <property type="match status" value="1"/>
</dbReference>
<dbReference type="PANTHER" id="PTHR15673:SF2">
    <property type="entry name" value="IQ CALMODULIN-BINDING MOTIF-CONTAINING PROTEIN 1"/>
    <property type="match status" value="1"/>
</dbReference>
<dbReference type="PANTHER" id="PTHR15673">
    <property type="entry name" value="IQ CALMODULIN-BINDING MOTIF CONTAINING PROTEIN 1"/>
    <property type="match status" value="1"/>
</dbReference>
<dbReference type="GO" id="GO:0005929">
    <property type="term" value="C:cilium"/>
    <property type="evidence" value="ECO:0007669"/>
    <property type="project" value="TreeGrafter"/>
</dbReference>
<dbReference type="CTD" id="9657"/>
<evidence type="ECO:0000313" key="3">
    <source>
        <dbReference type="Proteomes" id="UP000664940"/>
    </source>
</evidence>
<reference evidence="1 3" key="1">
    <citation type="journal article" date="2020" name="Nature">
        <title>Six reference-quality genomes reveal evolution of bat adaptations.</title>
        <authorList>
            <person name="Jebb D."/>
            <person name="Huang Z."/>
            <person name="Pippel M."/>
            <person name="Hughes G.M."/>
            <person name="Lavrichenko K."/>
            <person name="Devanna P."/>
            <person name="Winkler S."/>
            <person name="Jermiin L.S."/>
            <person name="Skirmuntt E.C."/>
            <person name="Katzourakis A."/>
            <person name="Burkitt-Gray L."/>
            <person name="Ray D.A."/>
            <person name="Sullivan K.A.M."/>
            <person name="Roscito J.G."/>
            <person name="Kirilenko B.M."/>
            <person name="Davalos L.M."/>
            <person name="Corthals A.P."/>
            <person name="Power M.L."/>
            <person name="Jones G."/>
            <person name="Ransome R.D."/>
            <person name="Dechmann D.K.N."/>
            <person name="Locatelli A.G."/>
            <person name="Puechmaille S.J."/>
            <person name="Fedrigo O."/>
            <person name="Jarvis E.D."/>
            <person name="Hiller M."/>
            <person name="Vernes S.C."/>
            <person name="Myers E.W."/>
            <person name="Teeling E.C."/>
        </authorList>
    </citation>
    <scope>NUCLEOTIDE SEQUENCE [LARGE SCALE GENOMIC DNA]</scope>
    <source>
        <strain evidence="1">Bat1K_MPI-CBG_1</strain>
    </source>
</reference>
<dbReference type="FunFam" id="1.20.5.190:FF:000048">
    <property type="entry name" value="IQ motif containing B1"/>
    <property type="match status" value="1"/>
</dbReference>
<reference evidence="4" key="2">
    <citation type="submission" date="2025-04" db="UniProtKB">
        <authorList>
            <consortium name="RefSeq"/>
        </authorList>
    </citation>
    <scope>IDENTIFICATION</scope>
    <source>
        <tissue evidence="4">Muscle</tissue>
    </source>
</reference>
<dbReference type="Gene3D" id="1.20.5.190">
    <property type="match status" value="1"/>
</dbReference>
<accession>A0A6J2KY53</accession>
<evidence type="ECO:0000313" key="4">
    <source>
        <dbReference type="RefSeq" id="XP_028360347.1"/>
    </source>
</evidence>
<gene>
    <name evidence="4" type="primary">IQCB1</name>
    <name evidence="1" type="ORF">HJG60_006850</name>
</gene>
<dbReference type="GO" id="GO:0005516">
    <property type="term" value="F:calmodulin binding"/>
    <property type="evidence" value="ECO:0007669"/>
    <property type="project" value="InterPro"/>
</dbReference>
<dbReference type="InterPro" id="IPR000048">
    <property type="entry name" value="IQ_motif_EF-hand-BS"/>
</dbReference>
<dbReference type="Proteomes" id="UP000504628">
    <property type="component" value="Chromosome 2"/>
</dbReference>
<dbReference type="EMBL" id="JABVXQ010000003">
    <property type="protein sequence ID" value="KAF6119180.1"/>
    <property type="molecule type" value="Genomic_DNA"/>
</dbReference>
<dbReference type="SMART" id="SM00015">
    <property type="entry name" value="IQ"/>
    <property type="match status" value="1"/>
</dbReference>
<protein>
    <submittedName>
        <fullName evidence="4">IQ calmodulin-binding motif-containing protein 1 isoform X2</fullName>
    </submittedName>
    <submittedName>
        <fullName evidence="1">IQ motif containing B1</fullName>
    </submittedName>
</protein>
<sequence>MKPTGTDPRILSLASEVVKSPEQNVPVVLLKLKEIINNTPLGSSELKKIKQDIYCYDLIRYCLLVLSQDYSRIQGGWATISQLTQILSHCCVGLEPGEDAEEFYNELLPSAAENFLILGRQLQTCFINAAKGEEKDELLHFFQIVTDSLFWLVGGHVQLIQNVLQSDHFLHLLQTDNVQIGSTVMTMVQNILHINRSKRAKILLELNRQKEEEDRRLQLQLQRQRAMRLSRELRLSMLEIVHPGQVEKHNREIEEKSALIIQKHWRGYRERKIFLQQKPSLVEYKAAVILQRATLKFLAKCRKKKKLYTPWQGFRELTDARRIELKQQVDDYVRRHPGSQMSDVTSRELHSQAQERLQHYFMGRALEDRAQLHREALKAQISTNIEQLIKAPNLKEAEWKEPELFLSRSRPVVAKAKQDHLTTLKHIQAPWWKKLGEEAGDEIDVPKDELSVELGTLFIGGTKPP</sequence>
<name>A0A6J2KY53_9CHIR</name>
<dbReference type="InterPro" id="IPR028765">
    <property type="entry name" value="IQCB1"/>
</dbReference>
<proteinExistence type="predicted"/>
<dbReference type="Pfam" id="PF00612">
    <property type="entry name" value="IQ"/>
    <property type="match status" value="1"/>
</dbReference>
<dbReference type="GeneID" id="114490529"/>
<dbReference type="RefSeq" id="XP_028360347.1">
    <property type="nucleotide sequence ID" value="XM_028504546.2"/>
</dbReference>
<dbReference type="AlphaFoldDB" id="A0A6J2KY53"/>
<dbReference type="GO" id="GO:0060271">
    <property type="term" value="P:cilium assembly"/>
    <property type="evidence" value="ECO:0007669"/>
    <property type="project" value="InterPro"/>
</dbReference>
<organism evidence="2 4">
    <name type="scientific">Phyllostomus discolor</name>
    <name type="common">pale spear-nosed bat</name>
    <dbReference type="NCBI Taxonomy" id="89673"/>
    <lineage>
        <taxon>Eukaryota</taxon>
        <taxon>Metazoa</taxon>
        <taxon>Chordata</taxon>
        <taxon>Craniata</taxon>
        <taxon>Vertebrata</taxon>
        <taxon>Euteleostomi</taxon>
        <taxon>Mammalia</taxon>
        <taxon>Eutheria</taxon>
        <taxon>Laurasiatheria</taxon>
        <taxon>Chiroptera</taxon>
        <taxon>Yangochiroptera</taxon>
        <taxon>Phyllostomidae</taxon>
        <taxon>Phyllostominae</taxon>
        <taxon>Phyllostomus</taxon>
    </lineage>
</organism>
<dbReference type="Proteomes" id="UP000664940">
    <property type="component" value="Unassembled WGS sequence"/>
</dbReference>
<keyword evidence="2" id="KW-1185">Reference proteome</keyword>